<evidence type="ECO:0000313" key="5">
    <source>
        <dbReference type="Proteomes" id="UP001596250"/>
    </source>
</evidence>
<dbReference type="PROSITE" id="PS51257">
    <property type="entry name" value="PROKAR_LIPOPROTEIN"/>
    <property type="match status" value="1"/>
</dbReference>
<comment type="caution">
    <text evidence="4">The sequence shown here is derived from an EMBL/GenBank/DDBJ whole genome shotgun (WGS) entry which is preliminary data.</text>
</comment>
<dbReference type="SMART" id="SM00909">
    <property type="entry name" value="Germane"/>
    <property type="match status" value="1"/>
</dbReference>
<organism evidence="4 5">
    <name type="scientific">Marinicrinis lubricantis</name>
    <dbReference type="NCBI Taxonomy" id="2086470"/>
    <lineage>
        <taxon>Bacteria</taxon>
        <taxon>Bacillati</taxon>
        <taxon>Bacillota</taxon>
        <taxon>Bacilli</taxon>
        <taxon>Bacillales</taxon>
        <taxon>Paenibacillaceae</taxon>
    </lineage>
</organism>
<dbReference type="Pfam" id="PF10646">
    <property type="entry name" value="Germane"/>
    <property type="match status" value="1"/>
</dbReference>
<feature type="chain" id="PRO_5046674971" evidence="2">
    <location>
        <begin position="21"/>
        <end position="202"/>
    </location>
</feature>
<keyword evidence="5" id="KW-1185">Reference proteome</keyword>
<evidence type="ECO:0000256" key="2">
    <source>
        <dbReference type="SAM" id="SignalP"/>
    </source>
</evidence>
<dbReference type="Proteomes" id="UP001596250">
    <property type="component" value="Unassembled WGS sequence"/>
</dbReference>
<proteinExistence type="predicted"/>
<evidence type="ECO:0000313" key="4">
    <source>
        <dbReference type="EMBL" id="MFC5989015.1"/>
    </source>
</evidence>
<protein>
    <submittedName>
        <fullName evidence="4">GerMN domain-containing protein</fullName>
    </submittedName>
</protein>
<evidence type="ECO:0000259" key="3">
    <source>
        <dbReference type="SMART" id="SM00909"/>
    </source>
</evidence>
<name>A0ABW1IV86_9BACL</name>
<dbReference type="EMBL" id="JBHSQV010000186">
    <property type="protein sequence ID" value="MFC5989015.1"/>
    <property type="molecule type" value="Genomic_DNA"/>
</dbReference>
<feature type="signal peptide" evidence="2">
    <location>
        <begin position="1"/>
        <end position="20"/>
    </location>
</feature>
<evidence type="ECO:0000256" key="1">
    <source>
        <dbReference type="SAM" id="MobiDB-lite"/>
    </source>
</evidence>
<feature type="domain" description="GerMN" evidence="3">
    <location>
        <begin position="95"/>
        <end position="181"/>
    </location>
</feature>
<dbReference type="RefSeq" id="WP_379896559.1">
    <property type="nucleotide sequence ID" value="NZ_CBCSCT010000005.1"/>
</dbReference>
<keyword evidence="2" id="KW-0732">Signal</keyword>
<sequence>MKRKTLALMLFAMIAVLAFSGCGTVNNNQNNQSNNTSGSSSNNGAVHNENNVSPVEEEEPNLTQETVTLYYSDDELMKMYRVKQEVAVESEEQLPTAALEAWMDGPQIDGLNNLVPPDVVLEKVEIKDGIAYVSFSKEIKNANLGSTGELFLLDQIGLIMNQFGAEKTQILIEGQIEESLLGHMTINEPYASQDPENYEWKE</sequence>
<reference evidence="5" key="1">
    <citation type="journal article" date="2019" name="Int. J. Syst. Evol. Microbiol.">
        <title>The Global Catalogue of Microorganisms (GCM) 10K type strain sequencing project: providing services to taxonomists for standard genome sequencing and annotation.</title>
        <authorList>
            <consortium name="The Broad Institute Genomics Platform"/>
            <consortium name="The Broad Institute Genome Sequencing Center for Infectious Disease"/>
            <person name="Wu L."/>
            <person name="Ma J."/>
        </authorList>
    </citation>
    <scope>NUCLEOTIDE SEQUENCE [LARGE SCALE GENOMIC DNA]</scope>
    <source>
        <strain evidence="5">CCM 8749</strain>
    </source>
</reference>
<gene>
    <name evidence="4" type="ORF">ACFPXP_21640</name>
</gene>
<accession>A0ABW1IV86</accession>
<dbReference type="InterPro" id="IPR019606">
    <property type="entry name" value="GerMN"/>
</dbReference>
<feature type="region of interest" description="Disordered" evidence="1">
    <location>
        <begin position="29"/>
        <end position="63"/>
    </location>
</feature>
<feature type="compositionally biased region" description="Low complexity" evidence="1">
    <location>
        <begin position="29"/>
        <end position="54"/>
    </location>
</feature>